<dbReference type="HOGENOM" id="CLU_182426_1_0_1"/>
<dbReference type="InterPro" id="IPR013083">
    <property type="entry name" value="Znf_RING/FYVE/PHD"/>
</dbReference>
<dbReference type="InterPro" id="IPR011011">
    <property type="entry name" value="Znf_FYVE_PHD"/>
</dbReference>
<dbReference type="AlphaFoldDB" id="A0A0C2YB75"/>
<gene>
    <name evidence="1" type="ORF">M413DRAFT_36924</name>
</gene>
<evidence type="ECO:0000313" key="1">
    <source>
        <dbReference type="EMBL" id="KIM38262.1"/>
    </source>
</evidence>
<dbReference type="EMBL" id="KN831792">
    <property type="protein sequence ID" value="KIM38262.1"/>
    <property type="molecule type" value="Genomic_DNA"/>
</dbReference>
<evidence type="ECO:0008006" key="3">
    <source>
        <dbReference type="Google" id="ProtNLM"/>
    </source>
</evidence>
<proteinExistence type="predicted"/>
<protein>
    <recommendedName>
        <fullName evidence="3">Zinc finger PHD-type domain-containing protein</fullName>
    </recommendedName>
</protein>
<feature type="non-terminal residue" evidence="1">
    <location>
        <position position="1"/>
    </location>
</feature>
<dbReference type="OrthoDB" id="3267958at2759"/>
<accession>A0A0C2YB75</accession>
<keyword evidence="2" id="KW-1185">Reference proteome</keyword>
<dbReference type="Gene3D" id="3.30.40.10">
    <property type="entry name" value="Zinc/RING finger domain, C3HC4 (zinc finger)"/>
    <property type="match status" value="1"/>
</dbReference>
<dbReference type="SUPFAM" id="SSF57903">
    <property type="entry name" value="FYVE/PHD zinc finger"/>
    <property type="match status" value="1"/>
</dbReference>
<evidence type="ECO:0000313" key="2">
    <source>
        <dbReference type="Proteomes" id="UP000053424"/>
    </source>
</evidence>
<feature type="non-terminal residue" evidence="1">
    <location>
        <position position="77"/>
    </location>
</feature>
<name>A0A0C2YB75_HEBCY</name>
<organism evidence="1 2">
    <name type="scientific">Hebeloma cylindrosporum</name>
    <dbReference type="NCBI Taxonomy" id="76867"/>
    <lineage>
        <taxon>Eukaryota</taxon>
        <taxon>Fungi</taxon>
        <taxon>Dikarya</taxon>
        <taxon>Basidiomycota</taxon>
        <taxon>Agaricomycotina</taxon>
        <taxon>Agaricomycetes</taxon>
        <taxon>Agaricomycetidae</taxon>
        <taxon>Agaricales</taxon>
        <taxon>Agaricineae</taxon>
        <taxon>Hymenogastraceae</taxon>
        <taxon>Hebeloma</taxon>
    </lineage>
</organism>
<reference evidence="1 2" key="1">
    <citation type="submission" date="2014-04" db="EMBL/GenBank/DDBJ databases">
        <authorList>
            <consortium name="DOE Joint Genome Institute"/>
            <person name="Kuo A."/>
            <person name="Gay G."/>
            <person name="Dore J."/>
            <person name="Kohler A."/>
            <person name="Nagy L.G."/>
            <person name="Floudas D."/>
            <person name="Copeland A."/>
            <person name="Barry K.W."/>
            <person name="Cichocki N."/>
            <person name="Veneault-Fourrey C."/>
            <person name="LaButti K."/>
            <person name="Lindquist E.A."/>
            <person name="Lipzen A."/>
            <person name="Lundell T."/>
            <person name="Morin E."/>
            <person name="Murat C."/>
            <person name="Sun H."/>
            <person name="Tunlid A."/>
            <person name="Henrissat B."/>
            <person name="Grigoriev I.V."/>
            <person name="Hibbett D.S."/>
            <person name="Martin F."/>
            <person name="Nordberg H.P."/>
            <person name="Cantor M.N."/>
            <person name="Hua S.X."/>
        </authorList>
    </citation>
    <scope>NUCLEOTIDE SEQUENCE [LARGE SCALE GENOMIC DNA]</scope>
    <source>
        <strain evidence="2">h7</strain>
    </source>
</reference>
<sequence>DALNSCLCGLVLDGSEDSVLRCKQAGCETQWFHLKCMKLQQAPRNWVCAVRLPGEDAGESAHADDIVLLYWDAFLIT</sequence>
<dbReference type="Proteomes" id="UP000053424">
    <property type="component" value="Unassembled WGS sequence"/>
</dbReference>
<reference evidence="2" key="2">
    <citation type="submission" date="2015-01" db="EMBL/GenBank/DDBJ databases">
        <title>Evolutionary Origins and Diversification of the Mycorrhizal Mutualists.</title>
        <authorList>
            <consortium name="DOE Joint Genome Institute"/>
            <consortium name="Mycorrhizal Genomics Consortium"/>
            <person name="Kohler A."/>
            <person name="Kuo A."/>
            <person name="Nagy L.G."/>
            <person name="Floudas D."/>
            <person name="Copeland A."/>
            <person name="Barry K.W."/>
            <person name="Cichocki N."/>
            <person name="Veneault-Fourrey C."/>
            <person name="LaButti K."/>
            <person name="Lindquist E.A."/>
            <person name="Lipzen A."/>
            <person name="Lundell T."/>
            <person name="Morin E."/>
            <person name="Murat C."/>
            <person name="Riley R."/>
            <person name="Ohm R."/>
            <person name="Sun H."/>
            <person name="Tunlid A."/>
            <person name="Henrissat B."/>
            <person name="Grigoriev I.V."/>
            <person name="Hibbett D.S."/>
            <person name="Martin F."/>
        </authorList>
    </citation>
    <scope>NUCLEOTIDE SEQUENCE [LARGE SCALE GENOMIC DNA]</scope>
    <source>
        <strain evidence="2">h7</strain>
    </source>
</reference>